<organism evidence="2 3">
    <name type="scientific">Setaria digitata</name>
    <dbReference type="NCBI Taxonomy" id="48799"/>
    <lineage>
        <taxon>Eukaryota</taxon>
        <taxon>Metazoa</taxon>
        <taxon>Ecdysozoa</taxon>
        <taxon>Nematoda</taxon>
        <taxon>Chromadorea</taxon>
        <taxon>Rhabditida</taxon>
        <taxon>Spirurina</taxon>
        <taxon>Spiruromorpha</taxon>
        <taxon>Filarioidea</taxon>
        <taxon>Setariidae</taxon>
        <taxon>Setaria</taxon>
    </lineage>
</organism>
<proteinExistence type="predicted"/>
<dbReference type="Proteomes" id="UP000887581">
    <property type="component" value="Unplaced"/>
</dbReference>
<sequence>MPLHFPFNLVVSVGARWLVPVEEDLESESSGLFASWLGHEENSKDWLRRRFEKLVEKMIQEMDQKRKARKMDCFCYAEHFTDKEMSVQNGDLSPSLLLRFPAFRARNDPENFAEQDLSLREQQLQAQVNKAELNKQRLVEYRTILRSVRSLRTAENKKNRTKRRVLKQKCEKYKQQIVDEKRLNAVMQGHLFQLERQLSDSTSQLTQLQAEKEQEQRKMNRLKRTLEQSKEVLFEINERNTKKNHIWSLTAKNALHAKRVAEVKLREIEEKYAMEYERSNELEKSTKMLKSAVERLKLELEQKERLCTDSKVRLAMHSETAALAYRQVNEAKKKTAEITEENRNLCMQFENTQSELLGLKETHNELEKEMSRIKLENEKHVEELQHMKQVVEAEVLSLIRNVQNNNVILEQKANLINSLTNENTAIKKEIQKLKEGNKNMEEILHNTEAVLQAQHQELQVYEANQKIREQEIGFLKALYGVKSKQQIVLKKQTTKCQQCLRCPVGGIIVIRKHISYVLESLDQINNQCSSTKDTFKRVQQNFTLLNADTLKETNNELTSQVDQDQKNVQQLCSSTDEVKPIIISSLIY</sequence>
<feature type="coiled-coil region" evidence="1">
    <location>
        <begin position="409"/>
        <end position="464"/>
    </location>
</feature>
<keyword evidence="1" id="KW-0175">Coiled coil</keyword>
<dbReference type="AlphaFoldDB" id="A0A915Q2E6"/>
<evidence type="ECO:0000256" key="1">
    <source>
        <dbReference type="SAM" id="Coils"/>
    </source>
</evidence>
<feature type="coiled-coil region" evidence="1">
    <location>
        <begin position="114"/>
        <end position="313"/>
    </location>
</feature>
<reference evidence="3" key="1">
    <citation type="submission" date="2022-11" db="UniProtKB">
        <authorList>
            <consortium name="WormBaseParasite"/>
        </authorList>
    </citation>
    <scope>IDENTIFICATION</scope>
</reference>
<evidence type="ECO:0000313" key="2">
    <source>
        <dbReference type="Proteomes" id="UP000887581"/>
    </source>
</evidence>
<name>A0A915Q2E6_9BILA</name>
<protein>
    <submittedName>
        <fullName evidence="3">Uncharacterized protein</fullName>
    </submittedName>
</protein>
<accession>A0A915Q2E6</accession>
<evidence type="ECO:0000313" key="3">
    <source>
        <dbReference type="WBParaSite" id="sdigi.contig79.g3814.t1"/>
    </source>
</evidence>
<feature type="coiled-coil region" evidence="1">
    <location>
        <begin position="521"/>
        <end position="567"/>
    </location>
</feature>
<feature type="coiled-coil region" evidence="1">
    <location>
        <begin position="349"/>
        <end position="383"/>
    </location>
</feature>
<keyword evidence="2" id="KW-1185">Reference proteome</keyword>
<dbReference type="WBParaSite" id="sdigi.contig79.g3814.t1">
    <property type="protein sequence ID" value="sdigi.contig79.g3814.t1"/>
    <property type="gene ID" value="sdigi.contig79.g3814"/>
</dbReference>